<organism evidence="3 4">
    <name type="scientific">Helianthus annuus</name>
    <name type="common">Common sunflower</name>
    <dbReference type="NCBI Taxonomy" id="4232"/>
    <lineage>
        <taxon>Eukaryota</taxon>
        <taxon>Viridiplantae</taxon>
        <taxon>Streptophyta</taxon>
        <taxon>Embryophyta</taxon>
        <taxon>Tracheophyta</taxon>
        <taxon>Spermatophyta</taxon>
        <taxon>Magnoliopsida</taxon>
        <taxon>eudicotyledons</taxon>
        <taxon>Gunneridae</taxon>
        <taxon>Pentapetalae</taxon>
        <taxon>asterids</taxon>
        <taxon>campanulids</taxon>
        <taxon>Asterales</taxon>
        <taxon>Asteraceae</taxon>
        <taxon>Asteroideae</taxon>
        <taxon>Heliantheae alliance</taxon>
        <taxon>Heliantheae</taxon>
        <taxon>Helianthus</taxon>
    </lineage>
</organism>
<reference evidence="2" key="3">
    <citation type="submission" date="2020-06" db="EMBL/GenBank/DDBJ databases">
        <title>Helianthus annuus Genome sequencing and assembly Release 2.</title>
        <authorList>
            <person name="Gouzy J."/>
            <person name="Langlade N."/>
            <person name="Munos S."/>
        </authorList>
    </citation>
    <scope>NUCLEOTIDE SEQUENCE</scope>
    <source>
        <tissue evidence="2">Leaves</tissue>
    </source>
</reference>
<evidence type="ECO:0000313" key="2">
    <source>
        <dbReference type="EMBL" id="KAF5782735.1"/>
    </source>
</evidence>
<evidence type="ECO:0000313" key="3">
    <source>
        <dbReference type="EMBL" id="OTG09940.1"/>
    </source>
</evidence>
<keyword evidence="1" id="KW-1133">Transmembrane helix</keyword>
<dbReference type="EMBL" id="MNCJ02000326">
    <property type="protein sequence ID" value="KAF5782735.1"/>
    <property type="molecule type" value="Genomic_DNA"/>
</dbReference>
<evidence type="ECO:0000256" key="1">
    <source>
        <dbReference type="SAM" id="Phobius"/>
    </source>
</evidence>
<sequence length="56" mass="6242">MAIQHKNSDQPWILEATTFVTLVLIAIHVIALVFAIYKLATAKQPTGKPEQLKKVN</sequence>
<protein>
    <submittedName>
        <fullName evidence="3">Uncharacterized protein</fullName>
    </submittedName>
</protein>
<dbReference type="Proteomes" id="UP000215914">
    <property type="component" value="Chromosome 10"/>
</dbReference>
<keyword evidence="1" id="KW-0472">Membrane</keyword>
<reference evidence="3" key="2">
    <citation type="submission" date="2017-02" db="EMBL/GenBank/DDBJ databases">
        <title>Sunflower complete genome.</title>
        <authorList>
            <person name="Langlade N."/>
            <person name="Munos S."/>
        </authorList>
    </citation>
    <scope>NUCLEOTIDE SEQUENCE [LARGE SCALE GENOMIC DNA]</scope>
    <source>
        <tissue evidence="3">Leaves</tissue>
    </source>
</reference>
<keyword evidence="4" id="KW-1185">Reference proteome</keyword>
<proteinExistence type="predicted"/>
<evidence type="ECO:0000313" key="4">
    <source>
        <dbReference type="Proteomes" id="UP000215914"/>
    </source>
</evidence>
<dbReference type="AlphaFoldDB" id="A0A251TFM9"/>
<feature type="transmembrane region" description="Helical" evidence="1">
    <location>
        <begin position="12"/>
        <end position="37"/>
    </location>
</feature>
<keyword evidence="1" id="KW-0812">Transmembrane</keyword>
<dbReference type="InParanoid" id="A0A251TFM9"/>
<gene>
    <name evidence="3" type="ORF">HannXRQ_Chr10g0282061</name>
    <name evidence="2" type="ORF">HanXRQr2_Chr11g0499581</name>
</gene>
<reference evidence="2 4" key="1">
    <citation type="journal article" date="2017" name="Nature">
        <title>The sunflower genome provides insights into oil metabolism, flowering and Asterid evolution.</title>
        <authorList>
            <person name="Badouin H."/>
            <person name="Gouzy J."/>
            <person name="Grassa C.J."/>
            <person name="Murat F."/>
            <person name="Staton S.E."/>
            <person name="Cottret L."/>
            <person name="Lelandais-Briere C."/>
            <person name="Owens G.L."/>
            <person name="Carrere S."/>
            <person name="Mayjonade B."/>
            <person name="Legrand L."/>
            <person name="Gill N."/>
            <person name="Kane N.C."/>
            <person name="Bowers J.E."/>
            <person name="Hubner S."/>
            <person name="Bellec A."/>
            <person name="Berard A."/>
            <person name="Berges H."/>
            <person name="Blanchet N."/>
            <person name="Boniface M.C."/>
            <person name="Brunel D."/>
            <person name="Catrice O."/>
            <person name="Chaidir N."/>
            <person name="Claudel C."/>
            <person name="Donnadieu C."/>
            <person name="Faraut T."/>
            <person name="Fievet G."/>
            <person name="Helmstetter N."/>
            <person name="King M."/>
            <person name="Knapp S.J."/>
            <person name="Lai Z."/>
            <person name="Le Paslier M.C."/>
            <person name="Lippi Y."/>
            <person name="Lorenzon L."/>
            <person name="Mandel J.R."/>
            <person name="Marage G."/>
            <person name="Marchand G."/>
            <person name="Marquand E."/>
            <person name="Bret-Mestries E."/>
            <person name="Morien E."/>
            <person name="Nambeesan S."/>
            <person name="Nguyen T."/>
            <person name="Pegot-Espagnet P."/>
            <person name="Pouilly N."/>
            <person name="Raftis F."/>
            <person name="Sallet E."/>
            <person name="Schiex T."/>
            <person name="Thomas J."/>
            <person name="Vandecasteele C."/>
            <person name="Vares D."/>
            <person name="Vear F."/>
            <person name="Vautrin S."/>
            <person name="Crespi M."/>
            <person name="Mangin B."/>
            <person name="Burke J.M."/>
            <person name="Salse J."/>
            <person name="Munos S."/>
            <person name="Vincourt P."/>
            <person name="Rieseberg L.H."/>
            <person name="Langlade N.B."/>
        </authorList>
    </citation>
    <scope>NUCLEOTIDE SEQUENCE [LARGE SCALE GENOMIC DNA]</scope>
    <source>
        <strain evidence="4">cv. SF193</strain>
        <tissue evidence="2">Leaves</tissue>
    </source>
</reference>
<dbReference type="PANTHER" id="PTHR35755:SF3">
    <property type="entry name" value="EXPRESSED PROTEIN"/>
    <property type="match status" value="1"/>
</dbReference>
<name>A0A251TFM9_HELAN</name>
<accession>A0A251TFM9</accession>
<dbReference type="EMBL" id="CM007899">
    <property type="protein sequence ID" value="OTG09940.1"/>
    <property type="molecule type" value="Genomic_DNA"/>
</dbReference>
<dbReference type="Gramene" id="mRNA:HanXRQr2_Chr11g0499581">
    <property type="protein sequence ID" value="mRNA:HanXRQr2_Chr11g0499581"/>
    <property type="gene ID" value="HanXRQr2_Chr11g0499581"/>
</dbReference>
<dbReference type="PANTHER" id="PTHR35755">
    <property type="entry name" value="PROTEIN, PUTATIVE-RELATED"/>
    <property type="match status" value="1"/>
</dbReference>